<keyword evidence="2" id="KW-1185">Reference proteome</keyword>
<dbReference type="EMBL" id="LXQD01000075">
    <property type="protein sequence ID" value="RCJ39554.1"/>
    <property type="molecule type" value="Genomic_DNA"/>
</dbReference>
<proteinExistence type="predicted"/>
<organism evidence="1 2">
    <name type="scientific">Nostoc minutum NIES-26</name>
    <dbReference type="NCBI Taxonomy" id="1844469"/>
    <lineage>
        <taxon>Bacteria</taxon>
        <taxon>Bacillati</taxon>
        <taxon>Cyanobacteriota</taxon>
        <taxon>Cyanophyceae</taxon>
        <taxon>Nostocales</taxon>
        <taxon>Nostocaceae</taxon>
        <taxon>Nostoc</taxon>
    </lineage>
</organism>
<name>A0A367RV61_9NOSO</name>
<evidence type="ECO:0000313" key="1">
    <source>
        <dbReference type="EMBL" id="RCJ39554.1"/>
    </source>
</evidence>
<reference evidence="1" key="1">
    <citation type="submission" date="2016-04" db="EMBL/GenBank/DDBJ databases">
        <authorList>
            <person name="Tabuchi Yagui T.R."/>
        </authorList>
    </citation>
    <scope>NUCLEOTIDE SEQUENCE [LARGE SCALE GENOMIC DNA]</scope>
    <source>
        <strain evidence="1">NIES-26</strain>
    </source>
</reference>
<dbReference type="Proteomes" id="UP000252107">
    <property type="component" value="Unassembled WGS sequence"/>
</dbReference>
<dbReference type="AlphaFoldDB" id="A0A367RV61"/>
<protein>
    <submittedName>
        <fullName evidence="1">Uncharacterized protein</fullName>
    </submittedName>
</protein>
<accession>A0A367RV61</accession>
<sequence>MHKALMYFACESASIQRTMHKALNASARPYATEGKMLLKLQGKKLSSNVSDFGCDNEVISRFSAANAA</sequence>
<comment type="caution">
    <text evidence="1">The sequence shown here is derived from an EMBL/GenBank/DDBJ whole genome shotgun (WGS) entry which is preliminary data.</text>
</comment>
<evidence type="ECO:0000313" key="2">
    <source>
        <dbReference type="Proteomes" id="UP000252107"/>
    </source>
</evidence>
<gene>
    <name evidence="1" type="ORF">A6770_38885</name>
</gene>